<dbReference type="Proteomes" id="UP001500218">
    <property type="component" value="Unassembled WGS sequence"/>
</dbReference>
<keyword evidence="3" id="KW-1185">Reference proteome</keyword>
<keyword evidence="1" id="KW-1133">Transmembrane helix</keyword>
<keyword evidence="1" id="KW-0472">Membrane</keyword>
<accession>A0ABP4YRE9</accession>
<comment type="caution">
    <text evidence="2">The sequence shown here is derived from an EMBL/GenBank/DDBJ whole genome shotgun (WGS) entry which is preliminary data.</text>
</comment>
<feature type="transmembrane region" description="Helical" evidence="1">
    <location>
        <begin position="13"/>
        <end position="39"/>
    </location>
</feature>
<dbReference type="EMBL" id="BAAALT010000248">
    <property type="protein sequence ID" value="GAA1828509.1"/>
    <property type="molecule type" value="Genomic_DNA"/>
</dbReference>
<evidence type="ECO:0000256" key="1">
    <source>
        <dbReference type="SAM" id="Phobius"/>
    </source>
</evidence>
<reference evidence="3" key="1">
    <citation type="journal article" date="2019" name="Int. J. Syst. Evol. Microbiol.">
        <title>The Global Catalogue of Microorganisms (GCM) 10K type strain sequencing project: providing services to taxonomists for standard genome sequencing and annotation.</title>
        <authorList>
            <consortium name="The Broad Institute Genomics Platform"/>
            <consortium name="The Broad Institute Genome Sequencing Center for Infectious Disease"/>
            <person name="Wu L."/>
            <person name="Ma J."/>
        </authorList>
    </citation>
    <scope>NUCLEOTIDE SEQUENCE [LARGE SCALE GENOMIC DNA]</scope>
    <source>
        <strain evidence="3">JCM 13250</strain>
    </source>
</reference>
<evidence type="ECO:0000313" key="2">
    <source>
        <dbReference type="EMBL" id="GAA1828509.1"/>
    </source>
</evidence>
<sequence>MADGVERANSRRIIWWIAAGAALATVAVVAVGVIAFLGARGWGRQTGSFVVGTCFNTGDETGLIEADGLREVAGRAYIVDCGTDHDAELTRTAERASECAAEGAWLKSLDQIYCVRLRP</sequence>
<protein>
    <submittedName>
        <fullName evidence="2">Uncharacterized protein</fullName>
    </submittedName>
</protein>
<keyword evidence="1" id="KW-0812">Transmembrane</keyword>
<proteinExistence type="predicted"/>
<gene>
    <name evidence="2" type="ORF">GCM10009682_54450</name>
</gene>
<evidence type="ECO:0000313" key="3">
    <source>
        <dbReference type="Proteomes" id="UP001500218"/>
    </source>
</evidence>
<dbReference type="RefSeq" id="WP_344138457.1">
    <property type="nucleotide sequence ID" value="NZ_BAAALT010000248.1"/>
</dbReference>
<name>A0ABP4YRE9_9ACTN</name>
<organism evidence="2 3">
    <name type="scientific">Luedemannella flava</name>
    <dbReference type="NCBI Taxonomy" id="349316"/>
    <lineage>
        <taxon>Bacteria</taxon>
        <taxon>Bacillati</taxon>
        <taxon>Actinomycetota</taxon>
        <taxon>Actinomycetes</taxon>
        <taxon>Micromonosporales</taxon>
        <taxon>Micromonosporaceae</taxon>
        <taxon>Luedemannella</taxon>
    </lineage>
</organism>